<dbReference type="EMBL" id="JAMRDG010000002">
    <property type="protein sequence ID" value="KAJ3691032.1"/>
    <property type="molecule type" value="Genomic_DNA"/>
</dbReference>
<dbReference type="GO" id="GO:0016197">
    <property type="term" value="P:endosomal transport"/>
    <property type="evidence" value="ECO:0007669"/>
    <property type="project" value="TreeGrafter"/>
</dbReference>
<dbReference type="Pfam" id="PF14745">
    <property type="entry name" value="WASH-4_N"/>
    <property type="match status" value="1"/>
</dbReference>
<dbReference type="PANTHER" id="PTHR31409:SF0">
    <property type="entry name" value="WASH COMPLEX SUBUNIT 4"/>
    <property type="match status" value="1"/>
</dbReference>
<evidence type="ECO:0000259" key="3">
    <source>
        <dbReference type="Pfam" id="PF14746"/>
    </source>
</evidence>
<dbReference type="PANTHER" id="PTHR31409">
    <property type="entry name" value="WASH COMPLEX SUBUNIT 4"/>
    <property type="match status" value="1"/>
</dbReference>
<dbReference type="InterPro" id="IPR027307">
    <property type="entry name" value="WASH7"/>
</dbReference>
<dbReference type="GO" id="GO:0007032">
    <property type="term" value="P:endosome organization"/>
    <property type="evidence" value="ECO:0007669"/>
    <property type="project" value="TreeGrafter"/>
</dbReference>
<evidence type="ECO:0000313" key="5">
    <source>
        <dbReference type="Proteomes" id="UP001210211"/>
    </source>
</evidence>
<dbReference type="Pfam" id="PF14746">
    <property type="entry name" value="WASH-7_C"/>
    <property type="match status" value="1"/>
</dbReference>
<accession>A0AAD5ZCU9</accession>
<organism evidence="4 5">
    <name type="scientific">Rhynchospora tenuis</name>
    <dbReference type="NCBI Taxonomy" id="198213"/>
    <lineage>
        <taxon>Eukaryota</taxon>
        <taxon>Viridiplantae</taxon>
        <taxon>Streptophyta</taxon>
        <taxon>Embryophyta</taxon>
        <taxon>Tracheophyta</taxon>
        <taxon>Spermatophyta</taxon>
        <taxon>Magnoliopsida</taxon>
        <taxon>Liliopsida</taxon>
        <taxon>Poales</taxon>
        <taxon>Cyperaceae</taxon>
        <taxon>Cyperoideae</taxon>
        <taxon>Rhynchosporeae</taxon>
        <taxon>Rhynchospora</taxon>
    </lineage>
</organism>
<evidence type="ECO:0000259" key="1">
    <source>
        <dbReference type="Pfam" id="PF14744"/>
    </source>
</evidence>
<dbReference type="Proteomes" id="UP001210211">
    <property type="component" value="Unassembled WGS sequence"/>
</dbReference>
<reference evidence="4 5" key="1">
    <citation type="journal article" date="2022" name="Cell">
        <title>Repeat-based holocentromeres influence genome architecture and karyotype evolution.</title>
        <authorList>
            <person name="Hofstatter P.G."/>
            <person name="Thangavel G."/>
            <person name="Lux T."/>
            <person name="Neumann P."/>
            <person name="Vondrak T."/>
            <person name="Novak P."/>
            <person name="Zhang M."/>
            <person name="Costa L."/>
            <person name="Castellani M."/>
            <person name="Scott A."/>
            <person name="Toegelov H."/>
            <person name="Fuchs J."/>
            <person name="Mata-Sucre Y."/>
            <person name="Dias Y."/>
            <person name="Vanzela A.L.L."/>
            <person name="Huettel B."/>
            <person name="Almeida C.C.S."/>
            <person name="Simkova H."/>
            <person name="Souza G."/>
            <person name="Pedrosa-Harand A."/>
            <person name="Macas J."/>
            <person name="Mayer K.F.X."/>
            <person name="Houben A."/>
            <person name="Marques A."/>
        </authorList>
    </citation>
    <scope>NUCLEOTIDE SEQUENCE [LARGE SCALE GENOMIC DNA]</scope>
    <source>
        <strain evidence="4">RhyTen1mFocal</strain>
    </source>
</reference>
<dbReference type="InterPro" id="IPR028282">
    <property type="entry name" value="WASH-7_central"/>
</dbReference>
<dbReference type="GO" id="GO:0071203">
    <property type="term" value="C:WASH complex"/>
    <property type="evidence" value="ECO:0007669"/>
    <property type="project" value="InterPro"/>
</dbReference>
<feature type="domain" description="WASH complex subunit 4 N-terminal" evidence="2">
    <location>
        <begin position="37"/>
        <end position="613"/>
    </location>
</feature>
<dbReference type="InterPro" id="IPR028283">
    <property type="entry name" value="WASH-7_C"/>
</dbReference>
<evidence type="ECO:0000313" key="4">
    <source>
        <dbReference type="EMBL" id="KAJ3691032.1"/>
    </source>
</evidence>
<dbReference type="AlphaFoldDB" id="A0AAD5ZCU9"/>
<sequence length="1153" mass="130974">MASLLLEQQEKLRRVVDDWRLQSRDLLSDLHGSSTSFSSYNATSSSSDPIHLHVELTDDLEDLSSIIESDNVGVSKFLIALSHDCLEISRLSQLANKNLYQQLFLFGHRWGPQEVLLEGEPQKAFGESLSLFVHLYGIVDEMTHLLVNLLQQLNAVYSNHDRGTRPMSSFKTINLRTVLESLGEGFSVLILLDEIVRQNGNIRSHISLFARMLSQVKIDVETFGIALEDLDFLDQVVENLQRLFTLGFFQRLVQADSSLSTALNLLRCNRKFLDAFSSCFYEGCTEILLRLDSWKELPTDRLKMIHVLALFLFSLHASGEAPNKKLLKLLEDLLEKLPLIFIGGRKVLLFEILQTKCPPGLSAWLATLEASKDFILIQKNFLIRLNELYLRDWEVIRDALSCWAVSFQSSIHPLTEVQNDEWLRLLLKQILQGVILADRLHVLVVSMLDLHASLEVPLKREKVKSLCHMIVSLKVIGNIFQMRGSRIVQSFPHMMNIIQLDIEQLILPFKVKLQSEVAKGTQASKLGLFNSLSRGGKDMDTKLMDSLSLVLMSLQMLGGGGSTKRQLIFSVAQDALQSIGYLDMDFLRIRKLLSKFRIVSNFESIVSESVDCSFLYWRREMAQTWLSMIYGDISKSTWIQFILDAFSDGLRLLKLCNVDKLTLKSYEQDIENALRNEIITPLCRDIEADLRLHVHSTHLKGSVFINPTKTGVRNLSWFVRMKPLRLPFKFIDVKLLVEVYLNFAFYGHSVMPNYDHKIYSEMRHLGELKYGLELDALHHLERSLCPEFDIGRIFKNLGMCLERYSYIIFKQVLIENDFDGEEHGKHLRIISADHVASYISVHGLKPLSLVPDLVLDFLNRMLTNLNELLQHDALVDLSMSNIGYGTLDFSLQQGDLRYALGKLSMGDQESSQLEQVQSIVTRIGNVLGLLRITAAGCSYYLRNNSWSQARYTSDMNFSECCKKLGFSDDAIDLGKVVDEALKNHQQEDIIKPLSFFISVTSQKLQNDSSAKFKNFFKVATAVIANMVESGVHKEKLLLREGASSSAFDFDGFAMGVAFVLKVLGQDRPFLELSWFDSAKKKLDAVPVPEDITRTSEKSMSSSSGSISSFVLWRQSPSTSPEANTNKGLNMRARYQNVLEHFECTLKIARTIMT</sequence>
<dbReference type="GO" id="GO:0005768">
    <property type="term" value="C:endosome"/>
    <property type="evidence" value="ECO:0007669"/>
    <property type="project" value="TreeGrafter"/>
</dbReference>
<name>A0AAD5ZCU9_9POAL</name>
<gene>
    <name evidence="4" type="ORF">LUZ61_020196</name>
</gene>
<proteinExistence type="predicted"/>
<comment type="caution">
    <text evidence="4">The sequence shown here is derived from an EMBL/GenBank/DDBJ whole genome shotgun (WGS) entry which is preliminary data.</text>
</comment>
<keyword evidence="5" id="KW-1185">Reference proteome</keyword>
<feature type="domain" description="WASH complex subunit 7 C-terminal" evidence="3">
    <location>
        <begin position="988"/>
        <end position="1084"/>
    </location>
</feature>
<dbReference type="Pfam" id="PF14744">
    <property type="entry name" value="WASH-7_mid"/>
    <property type="match status" value="1"/>
</dbReference>
<feature type="domain" description="WASH complex subunit 7 central" evidence="1">
    <location>
        <begin position="614"/>
        <end position="943"/>
    </location>
</feature>
<dbReference type="InterPro" id="IPR028191">
    <property type="entry name" value="WASH-4_N"/>
</dbReference>
<protein>
    <submittedName>
        <fullName evidence="4">Uncharacterized protein</fullName>
    </submittedName>
</protein>
<evidence type="ECO:0000259" key="2">
    <source>
        <dbReference type="Pfam" id="PF14745"/>
    </source>
</evidence>